<dbReference type="GO" id="GO:0016020">
    <property type="term" value="C:membrane"/>
    <property type="evidence" value="ECO:0007669"/>
    <property type="project" value="UniProtKB-SubCell"/>
</dbReference>
<comment type="cofactor">
    <cofactor evidence="1">
        <name>Zn(2+)</name>
        <dbReference type="ChEBI" id="CHEBI:29105"/>
    </cofactor>
</comment>
<evidence type="ECO:0000256" key="8">
    <source>
        <dbReference type="ARBA" id="ARBA00022989"/>
    </source>
</evidence>
<evidence type="ECO:0000256" key="3">
    <source>
        <dbReference type="ARBA" id="ARBA00007931"/>
    </source>
</evidence>
<feature type="transmembrane region" description="Helical" evidence="11">
    <location>
        <begin position="409"/>
        <end position="433"/>
    </location>
</feature>
<comment type="subcellular location">
    <subcellularLocation>
        <location evidence="2">Membrane</location>
        <topology evidence="2">Multi-pass membrane protein</topology>
    </subcellularLocation>
</comment>
<evidence type="ECO:0000259" key="12">
    <source>
        <dbReference type="SMART" id="SM00228"/>
    </source>
</evidence>
<feature type="transmembrane region" description="Helical" evidence="11">
    <location>
        <begin position="353"/>
        <end position="373"/>
    </location>
</feature>
<dbReference type="EMBL" id="CP014228">
    <property type="protein sequence ID" value="AMD87661.1"/>
    <property type="molecule type" value="Genomic_DNA"/>
</dbReference>
<dbReference type="KEGG" id="ard:AXF14_08780"/>
<evidence type="ECO:0000256" key="7">
    <source>
        <dbReference type="ARBA" id="ARBA00022833"/>
    </source>
</evidence>
<keyword evidence="9 13" id="KW-0482">Metalloprotease</keyword>
<accession>A0A120KLA6</accession>
<evidence type="ECO:0000256" key="1">
    <source>
        <dbReference type="ARBA" id="ARBA00001947"/>
    </source>
</evidence>
<proteinExistence type="inferred from homology"/>
<dbReference type="InterPro" id="IPR008915">
    <property type="entry name" value="Peptidase_M50"/>
</dbReference>
<evidence type="ECO:0000256" key="11">
    <source>
        <dbReference type="SAM" id="Phobius"/>
    </source>
</evidence>
<dbReference type="RefSeq" id="WP_067942576.1">
    <property type="nucleotide sequence ID" value="NZ_CAUHMM010000037.1"/>
</dbReference>
<dbReference type="InterPro" id="IPR036034">
    <property type="entry name" value="PDZ_sf"/>
</dbReference>
<dbReference type="PANTHER" id="PTHR42837">
    <property type="entry name" value="REGULATOR OF SIGMA-E PROTEASE RSEP"/>
    <property type="match status" value="1"/>
</dbReference>
<dbReference type="SUPFAM" id="SSF50156">
    <property type="entry name" value="PDZ domain-like"/>
    <property type="match status" value="1"/>
</dbReference>
<keyword evidence="7" id="KW-0862">Zinc</keyword>
<dbReference type="Pfam" id="PF17820">
    <property type="entry name" value="PDZ_6"/>
    <property type="match status" value="1"/>
</dbReference>
<keyword evidence="5 11" id="KW-0812">Transmembrane</keyword>
<organism evidence="13 14">
    <name type="scientific">Actinomyces radicidentis</name>
    <dbReference type="NCBI Taxonomy" id="111015"/>
    <lineage>
        <taxon>Bacteria</taxon>
        <taxon>Bacillati</taxon>
        <taxon>Actinomycetota</taxon>
        <taxon>Actinomycetes</taxon>
        <taxon>Actinomycetales</taxon>
        <taxon>Actinomycetaceae</taxon>
        <taxon>Actinomyces</taxon>
    </lineage>
</organism>
<feature type="domain" description="PDZ" evidence="12">
    <location>
        <begin position="133"/>
        <end position="227"/>
    </location>
</feature>
<dbReference type="AlphaFoldDB" id="A0A120KLA6"/>
<keyword evidence="8 11" id="KW-1133">Transmembrane helix</keyword>
<dbReference type="GO" id="GO:0004222">
    <property type="term" value="F:metalloendopeptidase activity"/>
    <property type="evidence" value="ECO:0007669"/>
    <property type="project" value="InterPro"/>
</dbReference>
<dbReference type="InterPro" id="IPR041489">
    <property type="entry name" value="PDZ_6"/>
</dbReference>
<evidence type="ECO:0000256" key="5">
    <source>
        <dbReference type="ARBA" id="ARBA00022692"/>
    </source>
</evidence>
<evidence type="ECO:0000256" key="2">
    <source>
        <dbReference type="ARBA" id="ARBA00004141"/>
    </source>
</evidence>
<comment type="similarity">
    <text evidence="3">Belongs to the peptidase M50B family.</text>
</comment>
<gene>
    <name evidence="13" type="ORF">AXF14_08780</name>
</gene>
<evidence type="ECO:0000256" key="9">
    <source>
        <dbReference type="ARBA" id="ARBA00023049"/>
    </source>
</evidence>
<sequence length="439" mass="45347">MPTALAYALGVLILVVGIGLSVALHELGHMLPAKRFGVKVPEYFIGFGPRIWSTTRGGTEYGVKAIWLGGYCRLLGMIPPAPPGRVDKPGSLIAQAREESLDELGPDERHRAFYRLTVPRKLAVMAGGILTNLALGIVLLAVALGVVGQPAYTSTVSSVAACVSSHIDAGTACTSSDPASPASVAGFQVGDEILSWNGTETSTWTQVQDAIVASGTSPATVVVDRAGKELTLTVTAVEVERTVYTGSGDVKKDSDGNTVTQERPYVGIGPALGTVRSSAGEIAGDVTTAVGQTLGAILTIPSGLYHAVAAGLGLEERSSQGLISLVGMGRIAGEVTSAGTGSGGGTIPFSARLFSMLSLLGSLNLALFAFNLVPLLPLDGGHIAGALWEGARRQVAHWRGRPDPGYVDVARMLPVGQVVLVLLILMTVVLVWVDLVAPV</sequence>
<dbReference type="Pfam" id="PF02163">
    <property type="entry name" value="Peptidase_M50"/>
    <property type="match status" value="1"/>
</dbReference>
<reference evidence="14" key="1">
    <citation type="submission" date="2016-02" db="EMBL/GenBank/DDBJ databases">
        <authorList>
            <person name="Holder M.E."/>
            <person name="Ajami N.J."/>
            <person name="Petrosino J.F."/>
        </authorList>
    </citation>
    <scope>NUCLEOTIDE SEQUENCE [LARGE SCALE GENOMIC DNA]</scope>
    <source>
        <strain evidence="14">CCUG 36733</strain>
    </source>
</reference>
<dbReference type="STRING" id="111015.AXF14_08780"/>
<evidence type="ECO:0000313" key="14">
    <source>
        <dbReference type="Proteomes" id="UP000065220"/>
    </source>
</evidence>
<dbReference type="SMART" id="SM00228">
    <property type="entry name" value="PDZ"/>
    <property type="match status" value="1"/>
</dbReference>
<evidence type="ECO:0000256" key="6">
    <source>
        <dbReference type="ARBA" id="ARBA00022801"/>
    </source>
</evidence>
<keyword evidence="14" id="KW-1185">Reference proteome</keyword>
<keyword evidence="4 13" id="KW-0645">Protease</keyword>
<dbReference type="InterPro" id="IPR004387">
    <property type="entry name" value="Pept_M50_Zn"/>
</dbReference>
<evidence type="ECO:0000256" key="4">
    <source>
        <dbReference type="ARBA" id="ARBA00022670"/>
    </source>
</evidence>
<name>A0A120KLA6_ACTRD</name>
<keyword evidence="10 11" id="KW-0472">Membrane</keyword>
<feature type="transmembrane region" description="Helical" evidence="11">
    <location>
        <begin position="6"/>
        <end position="25"/>
    </location>
</feature>
<protein>
    <submittedName>
        <fullName evidence="13">Zinc metalloprotease</fullName>
    </submittedName>
</protein>
<dbReference type="Gene3D" id="2.30.42.10">
    <property type="match status" value="1"/>
</dbReference>
<dbReference type="CDD" id="cd06163">
    <property type="entry name" value="S2P-M50_PDZ_RseP-like"/>
    <property type="match status" value="1"/>
</dbReference>
<evidence type="ECO:0000313" key="13">
    <source>
        <dbReference type="EMBL" id="AMD87661.1"/>
    </source>
</evidence>
<dbReference type="OrthoDB" id="9782003at2"/>
<dbReference type="InterPro" id="IPR001478">
    <property type="entry name" value="PDZ"/>
</dbReference>
<feature type="transmembrane region" description="Helical" evidence="11">
    <location>
        <begin position="122"/>
        <end position="147"/>
    </location>
</feature>
<dbReference type="PANTHER" id="PTHR42837:SF2">
    <property type="entry name" value="MEMBRANE METALLOPROTEASE ARASP2, CHLOROPLASTIC-RELATED"/>
    <property type="match status" value="1"/>
</dbReference>
<dbReference type="GO" id="GO:0006508">
    <property type="term" value="P:proteolysis"/>
    <property type="evidence" value="ECO:0007669"/>
    <property type="project" value="UniProtKB-KW"/>
</dbReference>
<dbReference type="Proteomes" id="UP000065220">
    <property type="component" value="Chromosome"/>
</dbReference>
<keyword evidence="6" id="KW-0378">Hydrolase</keyword>
<evidence type="ECO:0000256" key="10">
    <source>
        <dbReference type="ARBA" id="ARBA00023136"/>
    </source>
</evidence>